<feature type="domain" description="Siphovirus-type tail component RIFT-related" evidence="1">
    <location>
        <begin position="21"/>
        <end position="136"/>
    </location>
</feature>
<dbReference type="AlphaFoldDB" id="A0A0F5I0H7"/>
<accession>A0A0F5I0H7</accession>
<dbReference type="EMBL" id="JWIR02000046">
    <property type="protein sequence ID" value="KKB38577.1"/>
    <property type="molecule type" value="Genomic_DNA"/>
</dbReference>
<evidence type="ECO:0000259" key="1">
    <source>
        <dbReference type="Pfam" id="PF05709"/>
    </source>
</evidence>
<accession>A0A0F5HMN9</accession>
<reference evidence="2" key="1">
    <citation type="submission" date="2015-02" db="EMBL/GenBank/DDBJ databases">
        <title>Genome Assembly of Bacillaceae bacterium MTCC 8252.</title>
        <authorList>
            <person name="Verma A."/>
            <person name="Khatri I."/>
            <person name="Mual P."/>
            <person name="Subramanian S."/>
            <person name="Krishnamurthi S."/>
        </authorList>
    </citation>
    <scope>NUCLEOTIDE SEQUENCE [LARGE SCALE GENOMIC DNA]</scope>
    <source>
        <strain evidence="2">MTCC 8252</strain>
    </source>
</reference>
<dbReference type="STRING" id="1221996.QY95_02575"/>
<dbReference type="Proteomes" id="UP000031563">
    <property type="component" value="Unassembled WGS sequence"/>
</dbReference>
<keyword evidence="3" id="KW-1185">Reference proteome</keyword>
<dbReference type="InterPro" id="IPR008841">
    <property type="entry name" value="Siphovirus-type_tail_N"/>
</dbReference>
<name>A0A0F5I0H7_BACTR</name>
<sequence>MSGHDYLTFEEGIDIILERLDGARYSFKEHGIGVRDFVVRSPHYVTTYEEVANMLGMLDTGTKLGYRQLKMSLYFVADSMDLYAKKRDEVFRILNSQEAFYITESRRPMQRWLVKVTGSFEPDQARLFGFVDVELVSASPFAESPGTTLRQPYTDFYYPIGEGRINEGDPPVQYVFTENTFSVFNDSDITVDPRNMDVLIEFVGESNDLTIRNLTTGDAWSYNGSSSVGDVIRLEGIRSLKNGQSIFGQTNKKLIRLDSGWNDFEISGASDFVISFDFRFYYL</sequence>
<protein>
    <submittedName>
        <fullName evidence="2">Phage protein</fullName>
    </submittedName>
</protein>
<dbReference type="Pfam" id="PF05709">
    <property type="entry name" value="Sipho_tail"/>
    <property type="match status" value="1"/>
</dbReference>
<comment type="caution">
    <text evidence="2">The sequence shown here is derived from an EMBL/GenBank/DDBJ whole genome shotgun (WGS) entry which is preliminary data.</text>
</comment>
<proteinExistence type="predicted"/>
<dbReference type="Gene3D" id="2.40.30.200">
    <property type="match status" value="1"/>
</dbReference>
<organism evidence="2 3">
    <name type="scientific">Bacillus thermotolerans</name>
    <name type="common">Quasibacillus thermotolerans</name>
    <dbReference type="NCBI Taxonomy" id="1221996"/>
    <lineage>
        <taxon>Bacteria</taxon>
        <taxon>Bacillati</taxon>
        <taxon>Bacillota</taxon>
        <taxon>Bacilli</taxon>
        <taxon>Bacillales</taxon>
        <taxon>Bacillaceae</taxon>
        <taxon>Bacillus</taxon>
    </lineage>
</organism>
<dbReference type="RefSeq" id="WP_046128753.1">
    <property type="nucleotide sequence ID" value="NZ_JWIR02000046.1"/>
</dbReference>
<dbReference type="OrthoDB" id="2194642at2"/>
<gene>
    <name evidence="2" type="ORF">QY95_02575</name>
</gene>
<evidence type="ECO:0000313" key="2">
    <source>
        <dbReference type="EMBL" id="KKB38577.1"/>
    </source>
</evidence>
<evidence type="ECO:0000313" key="3">
    <source>
        <dbReference type="Proteomes" id="UP000031563"/>
    </source>
</evidence>